<accession>A0A939IT16</accession>
<dbReference type="AlphaFoldDB" id="A0A939IT16"/>
<gene>
    <name evidence="2" type="ORF">J0A66_18915</name>
</gene>
<sequence length="361" mass="39301">MASIVSKLRTTLSMLRTEARLAGVPFASVLLDCCRFCLKTKLGPRYFVVAGMARKDFPAEKMWLHVSAREYYQALETLNPKPYRKLTQSKLSEKAIYAFLHIRSAQMLGYFHPRRGIDRQGNPLKTEETLQQLLAGLEGQKICVKPIEGWGGQGIKVLLVAGTADHVILQETVSGKELSVSALMDTLKDPEGVSEFIIEDFIEQTPQFAAFNPSSVNTLRLWVLEARGQAPQVIGAYLRVGRQGAAVDNASAGGIMCPVNLATGVTEAGLTKYNPHRGQLTHHPDHGAQLSGVQLMEWSAICQFACEVLAKLPNTRFAGLDITLSEQGPVLVETNVSPDKDGAAHANIPSIKLVQAAAELA</sequence>
<evidence type="ECO:0000259" key="1">
    <source>
        <dbReference type="Pfam" id="PF14397"/>
    </source>
</evidence>
<protein>
    <recommendedName>
        <fullName evidence="1">Alpha-L-glutamate ligase-related protein ATP-grasp domain-containing protein</fullName>
    </recommendedName>
</protein>
<evidence type="ECO:0000313" key="3">
    <source>
        <dbReference type="Proteomes" id="UP000664654"/>
    </source>
</evidence>
<keyword evidence="3" id="KW-1185">Reference proteome</keyword>
<dbReference type="RefSeq" id="WP_206575423.1">
    <property type="nucleotide sequence ID" value="NZ_JAFKCV010000016.1"/>
</dbReference>
<dbReference type="EMBL" id="JAFKCV010000016">
    <property type="protein sequence ID" value="MBN7827312.1"/>
    <property type="molecule type" value="Genomic_DNA"/>
</dbReference>
<organism evidence="2 3">
    <name type="scientific">Bowmanella dokdonensis</name>
    <dbReference type="NCBI Taxonomy" id="751969"/>
    <lineage>
        <taxon>Bacteria</taxon>
        <taxon>Pseudomonadati</taxon>
        <taxon>Pseudomonadota</taxon>
        <taxon>Gammaproteobacteria</taxon>
        <taxon>Alteromonadales</taxon>
        <taxon>Alteromonadaceae</taxon>
        <taxon>Bowmanella</taxon>
    </lineage>
</organism>
<feature type="domain" description="Alpha-L-glutamate ligase-related protein ATP-grasp" evidence="1">
    <location>
        <begin position="78"/>
        <end position="339"/>
    </location>
</feature>
<proteinExistence type="predicted"/>
<dbReference type="Pfam" id="PF14397">
    <property type="entry name" value="ATPgrasp_ST"/>
    <property type="match status" value="1"/>
</dbReference>
<dbReference type="InterPro" id="IPR039523">
    <property type="entry name" value="RimK-rel_E_lig_ATP-grasp"/>
</dbReference>
<evidence type="ECO:0000313" key="2">
    <source>
        <dbReference type="EMBL" id="MBN7827312.1"/>
    </source>
</evidence>
<reference evidence="2" key="1">
    <citation type="submission" date="2021-03" db="EMBL/GenBank/DDBJ databases">
        <title>novel species isolated from a fishpond in China.</title>
        <authorList>
            <person name="Lu H."/>
            <person name="Cai Z."/>
        </authorList>
    </citation>
    <scope>NUCLEOTIDE SEQUENCE</scope>
    <source>
        <strain evidence="2">JCM 30855</strain>
    </source>
</reference>
<name>A0A939IT16_9ALTE</name>
<dbReference type="SUPFAM" id="SSF56059">
    <property type="entry name" value="Glutathione synthetase ATP-binding domain-like"/>
    <property type="match status" value="1"/>
</dbReference>
<comment type="caution">
    <text evidence="2">The sequence shown here is derived from an EMBL/GenBank/DDBJ whole genome shotgun (WGS) entry which is preliminary data.</text>
</comment>
<dbReference type="Gene3D" id="3.30.470.20">
    <property type="entry name" value="ATP-grasp fold, B domain"/>
    <property type="match status" value="1"/>
</dbReference>
<dbReference type="Proteomes" id="UP000664654">
    <property type="component" value="Unassembled WGS sequence"/>
</dbReference>